<evidence type="ECO:0000256" key="1">
    <source>
        <dbReference type="SAM" id="SignalP"/>
    </source>
</evidence>
<keyword evidence="1" id="KW-0732">Signal</keyword>
<name>A0ABR9XKX2_9SPHI</name>
<gene>
    <name evidence="2" type="ORF">IRJ18_16765</name>
</gene>
<sequence>MKNFKNIIAGLLTLLTAAWSLSGCSLFNKNAQEDYDYQKFILDDHIHMTAWAYLKLRANGTAANPGDTIFRYMKKAIDYSGIDTAEYMKSDRTYIFLHNDAIKKLTSNKVTSGFFFDYPIVTALDPSTGLPKTTVPATQWDQYSKQTVKAYLQYLIINGNWNFNNLQPGPNILTTLLPAGSVATRESKLGFLVTPATVPGTTDGKTTIAATYTFSVTGTGFDPEGKINIQLGNTADSKLFINGFNVVRSSGYYADNNSSIHVWGTTVTPTR</sequence>
<dbReference type="PROSITE" id="PS51257">
    <property type="entry name" value="PROKAR_LIPOPROTEIN"/>
    <property type="match status" value="1"/>
</dbReference>
<feature type="signal peptide" evidence="1">
    <location>
        <begin position="1"/>
        <end position="22"/>
    </location>
</feature>
<dbReference type="RefSeq" id="WP_194107456.1">
    <property type="nucleotide sequence ID" value="NZ_JADFFM010000002.1"/>
</dbReference>
<proteinExistence type="predicted"/>
<comment type="caution">
    <text evidence="2">The sequence shown here is derived from an EMBL/GenBank/DDBJ whole genome shotgun (WGS) entry which is preliminary data.</text>
</comment>
<evidence type="ECO:0008006" key="4">
    <source>
        <dbReference type="Google" id="ProtNLM"/>
    </source>
</evidence>
<feature type="chain" id="PRO_5046698107" description="Lipoprotein" evidence="1">
    <location>
        <begin position="23"/>
        <end position="271"/>
    </location>
</feature>
<reference evidence="2 3" key="1">
    <citation type="submission" date="2020-10" db="EMBL/GenBank/DDBJ databases">
        <title>Mucilaginibacter mali sp. nov., isolated from rhizosphere soil of apple orchard.</title>
        <authorList>
            <person name="Lee J.-S."/>
            <person name="Kim H.S."/>
            <person name="Kim J.-S."/>
        </authorList>
    </citation>
    <scope>NUCLEOTIDE SEQUENCE [LARGE SCALE GENOMIC DNA]</scope>
    <source>
        <strain evidence="2 3">KCTC 23157</strain>
    </source>
</reference>
<accession>A0ABR9XKX2</accession>
<evidence type="ECO:0000313" key="3">
    <source>
        <dbReference type="Proteomes" id="UP000632774"/>
    </source>
</evidence>
<dbReference type="EMBL" id="JADFFM010000002">
    <property type="protein sequence ID" value="MBE9668024.1"/>
    <property type="molecule type" value="Genomic_DNA"/>
</dbReference>
<keyword evidence="3" id="KW-1185">Reference proteome</keyword>
<organism evidence="2 3">
    <name type="scientific">Mucilaginibacter boryungensis</name>
    <dbReference type="NCBI Taxonomy" id="768480"/>
    <lineage>
        <taxon>Bacteria</taxon>
        <taxon>Pseudomonadati</taxon>
        <taxon>Bacteroidota</taxon>
        <taxon>Sphingobacteriia</taxon>
        <taxon>Sphingobacteriales</taxon>
        <taxon>Sphingobacteriaceae</taxon>
        <taxon>Mucilaginibacter</taxon>
    </lineage>
</organism>
<dbReference type="Proteomes" id="UP000632774">
    <property type="component" value="Unassembled WGS sequence"/>
</dbReference>
<evidence type="ECO:0000313" key="2">
    <source>
        <dbReference type="EMBL" id="MBE9668024.1"/>
    </source>
</evidence>
<protein>
    <recommendedName>
        <fullName evidence="4">Lipoprotein</fullName>
    </recommendedName>
</protein>